<evidence type="ECO:0000313" key="5">
    <source>
        <dbReference type="EMBL" id="OBY63121.1"/>
    </source>
</evidence>
<feature type="domain" description="DUF5597" evidence="4">
    <location>
        <begin position="359"/>
        <end position="489"/>
    </location>
</feature>
<evidence type="ECO:0000259" key="4">
    <source>
        <dbReference type="Pfam" id="PF18120"/>
    </source>
</evidence>
<dbReference type="Pfam" id="PF18120">
    <property type="entry name" value="DUF5597"/>
    <property type="match status" value="1"/>
</dbReference>
<reference evidence="6" key="1">
    <citation type="submission" date="2016-02" db="EMBL/GenBank/DDBJ databases">
        <authorList>
            <person name="Shin S.-K."/>
            <person name="Yi H."/>
            <person name="Kim E."/>
        </authorList>
    </citation>
    <scope>NUCLEOTIDE SEQUENCE [LARGE SCALE GENOMIC DNA]</scope>
    <source>
        <strain evidence="6">LPB0003</strain>
    </source>
</reference>
<proteinExistence type="predicted"/>
<comment type="caution">
    <text evidence="5">The sequence shown here is derived from an EMBL/GenBank/DDBJ whole genome shotgun (WGS) entry which is preliminary data.</text>
</comment>
<dbReference type="Pfam" id="PF02449">
    <property type="entry name" value="Glyco_hydro_42"/>
    <property type="match status" value="1"/>
</dbReference>
<accession>A0A1B8TTU6</accession>
<organism evidence="5 6">
    <name type="scientific">Polaribacter vadi</name>
    <dbReference type="NCBI Taxonomy" id="1774273"/>
    <lineage>
        <taxon>Bacteria</taxon>
        <taxon>Pseudomonadati</taxon>
        <taxon>Bacteroidota</taxon>
        <taxon>Flavobacteriia</taxon>
        <taxon>Flavobacteriales</taxon>
        <taxon>Flavobacteriaceae</taxon>
    </lineage>
</organism>
<evidence type="ECO:0000256" key="2">
    <source>
        <dbReference type="ARBA" id="ARBA00023295"/>
    </source>
</evidence>
<dbReference type="EMBL" id="LSFM01000023">
    <property type="protein sequence ID" value="OBY63121.1"/>
    <property type="molecule type" value="Genomic_DNA"/>
</dbReference>
<dbReference type="KEGG" id="pob:LPB03_09755"/>
<dbReference type="STRING" id="1774273.LPB03_09755"/>
<keyword evidence="6" id="KW-1185">Reference proteome</keyword>
<keyword evidence="1" id="KW-0378">Hydrolase</keyword>
<dbReference type="SUPFAM" id="SSF51445">
    <property type="entry name" value="(Trans)glycosidases"/>
    <property type="match status" value="1"/>
</dbReference>
<evidence type="ECO:0000313" key="6">
    <source>
        <dbReference type="Proteomes" id="UP000092584"/>
    </source>
</evidence>
<dbReference type="AlphaFoldDB" id="A0A1B8TTU6"/>
<gene>
    <name evidence="5" type="ORF">LPB3_09765</name>
</gene>
<evidence type="ECO:0000259" key="3">
    <source>
        <dbReference type="Pfam" id="PF02449"/>
    </source>
</evidence>
<evidence type="ECO:0000256" key="1">
    <source>
        <dbReference type="ARBA" id="ARBA00022801"/>
    </source>
</evidence>
<dbReference type="GO" id="GO:0009341">
    <property type="term" value="C:beta-galactosidase complex"/>
    <property type="evidence" value="ECO:0007669"/>
    <property type="project" value="InterPro"/>
</dbReference>
<sequence length="506" mass="58256">MVDDKPFLILGGELGNSTFTSLESMAPVWGKLKKMNINTILAPVYWELIEPKQGNFDFKLLDDLITEVRAHNFKLIILWFGSWKNSMSSHAPSWIKTNYQKYPLAKSKEGISQEILSPFSKENLQADLKAFSALMQHIKDVDSTDRTIIMIQAENEIGMLPSARDYHSLANEKISKKIPKEFADYLIENKQNLNPEFLNVWQKNGFKTFGTWHEVFGKGEQTDEIFMAWYYAKFTNEIVKAGKEIYPLPMFVNAALNRPNAKPGEYPSAGPLPHLIDVWKAAGTSIDMFSPDFYFPNIKYWCDLYTRQNNPLFIPEHQFDNTVSAKALFTIGHYKSLGFSPFAIEQIPELDLLPKEEKLAKTYNVINQIHPILHQNQNKVEGVLLNNENKKTVFTLGNYEFTASHTYNLGWEANSSSNNWEPSGAIIVQTKENEFYYVGFGVSFTFKNKKNLNGKVGILKAEKGYFEGNQWKVYQHLNGDQTHQGRHIRSFLNDVNIQRFELYTYE</sequence>
<dbReference type="Gene3D" id="3.20.20.80">
    <property type="entry name" value="Glycosidases"/>
    <property type="match status" value="1"/>
</dbReference>
<protein>
    <submittedName>
        <fullName evidence="5">Mannonate dehydratase</fullName>
    </submittedName>
</protein>
<dbReference type="InterPro" id="IPR017853">
    <property type="entry name" value="GH"/>
</dbReference>
<dbReference type="InterPro" id="IPR013529">
    <property type="entry name" value="Glyco_hydro_42_N"/>
</dbReference>
<dbReference type="InterPro" id="IPR040719">
    <property type="entry name" value="DUF5597"/>
</dbReference>
<keyword evidence="2" id="KW-0326">Glycosidase</keyword>
<feature type="domain" description="Glycoside hydrolase family 42 N-terminal" evidence="3">
    <location>
        <begin position="31"/>
        <end position="181"/>
    </location>
</feature>
<name>A0A1B8TTU6_9FLAO</name>
<dbReference type="Gene3D" id="2.60.220.20">
    <property type="entry name" value="putative beta-Galactosidase from caulobacter crescentus"/>
    <property type="match status" value="1"/>
</dbReference>
<dbReference type="GO" id="GO:0005975">
    <property type="term" value="P:carbohydrate metabolic process"/>
    <property type="evidence" value="ECO:0007669"/>
    <property type="project" value="InterPro"/>
</dbReference>
<dbReference type="Proteomes" id="UP000092584">
    <property type="component" value="Unassembled WGS sequence"/>
</dbReference>
<dbReference type="GO" id="GO:0004565">
    <property type="term" value="F:beta-galactosidase activity"/>
    <property type="evidence" value="ECO:0007669"/>
    <property type="project" value="InterPro"/>
</dbReference>